<dbReference type="Gene3D" id="2.30.110.10">
    <property type="entry name" value="Electron Transport, Fmn-binding Protein, Chain A"/>
    <property type="match status" value="1"/>
</dbReference>
<dbReference type="SUPFAM" id="SSF50475">
    <property type="entry name" value="FMN-binding split barrel"/>
    <property type="match status" value="1"/>
</dbReference>
<dbReference type="InterPro" id="IPR011576">
    <property type="entry name" value="Pyridox_Oxase_N"/>
</dbReference>
<evidence type="ECO:0000313" key="3">
    <source>
        <dbReference type="EMBL" id="AIG77021.1"/>
    </source>
</evidence>
<dbReference type="eggNOG" id="COG3467">
    <property type="taxonomic scope" value="Bacteria"/>
</dbReference>
<sequence>MPEKMTDDQRRAFLAEGTRTAVFATVRPDGRPHAVPVWFALDGDDILVNLGADTVKGKALKENPRVSVVADDPVPPYSFVSVEGVAEIVSDPDDVRLGSELIARRYLGEAGQEVIDGWLAYATSPGKVIVRVRPEHFVAIAKVGG</sequence>
<dbReference type="STRING" id="208439.AJAP_20805"/>
<evidence type="ECO:0000256" key="1">
    <source>
        <dbReference type="ARBA" id="ARBA00023002"/>
    </source>
</evidence>
<dbReference type="Proteomes" id="UP000028492">
    <property type="component" value="Chromosome"/>
</dbReference>
<dbReference type="GO" id="GO:0016627">
    <property type="term" value="F:oxidoreductase activity, acting on the CH-CH group of donors"/>
    <property type="evidence" value="ECO:0007669"/>
    <property type="project" value="TreeGrafter"/>
</dbReference>
<feature type="domain" description="Pyridoxamine 5'-phosphate oxidase N-terminal" evidence="2">
    <location>
        <begin position="8"/>
        <end position="136"/>
    </location>
</feature>
<dbReference type="InterPro" id="IPR012349">
    <property type="entry name" value="Split_barrel_FMN-bd"/>
</dbReference>
<evidence type="ECO:0000313" key="4">
    <source>
        <dbReference type="Proteomes" id="UP000028492"/>
    </source>
</evidence>
<dbReference type="EMBL" id="CP008953">
    <property type="protein sequence ID" value="AIG77021.1"/>
    <property type="molecule type" value="Genomic_DNA"/>
</dbReference>
<keyword evidence="1" id="KW-0560">Oxidoreductase</keyword>
<dbReference type="RefSeq" id="WP_038514188.1">
    <property type="nucleotide sequence ID" value="NZ_CP008953.1"/>
</dbReference>
<dbReference type="KEGG" id="aja:AJAP_20805"/>
<dbReference type="AlphaFoldDB" id="A0A075UXA3"/>
<dbReference type="NCBIfam" id="TIGR03618">
    <property type="entry name" value="Rv1155_F420"/>
    <property type="match status" value="1"/>
</dbReference>
<keyword evidence="4" id="KW-1185">Reference proteome</keyword>
<dbReference type="HOGENOM" id="CLU_123922_2_0_11"/>
<reference evidence="3 4" key="1">
    <citation type="journal article" date="2014" name="J. Biotechnol.">
        <title>Complete genome sequence of the actinobacterium Amycolatopsis japonica MG417-CF17(T) (=DSM 44213T) producing (S,S)-N,N'-ethylenediaminedisuccinic acid.</title>
        <authorList>
            <person name="Stegmann E."/>
            <person name="Albersmeier A."/>
            <person name="Spohn M."/>
            <person name="Gert H."/>
            <person name="Weber T."/>
            <person name="Wohlleben W."/>
            <person name="Kalinowski J."/>
            <person name="Ruckert C."/>
        </authorList>
    </citation>
    <scope>NUCLEOTIDE SEQUENCE [LARGE SCALE GENOMIC DNA]</scope>
    <source>
        <strain evidence="4">MG417-CF17 (DSM 44213)</strain>
    </source>
</reference>
<dbReference type="GO" id="GO:0005829">
    <property type="term" value="C:cytosol"/>
    <property type="evidence" value="ECO:0007669"/>
    <property type="project" value="TreeGrafter"/>
</dbReference>
<accession>A0A075UXA3</accession>
<protein>
    <recommendedName>
        <fullName evidence="2">Pyridoxamine 5'-phosphate oxidase N-terminal domain-containing protein</fullName>
    </recommendedName>
</protein>
<dbReference type="PANTHER" id="PTHR35176:SF1">
    <property type="entry name" value="F420H(2)-DEPENDENT BILIVERDIN REDUCTASE"/>
    <property type="match status" value="1"/>
</dbReference>
<proteinExistence type="predicted"/>
<dbReference type="InterPro" id="IPR019920">
    <property type="entry name" value="F420-binding_dom_put"/>
</dbReference>
<organism evidence="3 4">
    <name type="scientific">Amycolatopsis japonica</name>
    <dbReference type="NCBI Taxonomy" id="208439"/>
    <lineage>
        <taxon>Bacteria</taxon>
        <taxon>Bacillati</taxon>
        <taxon>Actinomycetota</taxon>
        <taxon>Actinomycetes</taxon>
        <taxon>Pseudonocardiales</taxon>
        <taxon>Pseudonocardiaceae</taxon>
        <taxon>Amycolatopsis</taxon>
        <taxon>Amycolatopsis japonica group</taxon>
    </lineage>
</organism>
<dbReference type="GO" id="GO:0070967">
    <property type="term" value="F:coenzyme F420 binding"/>
    <property type="evidence" value="ECO:0007669"/>
    <property type="project" value="TreeGrafter"/>
</dbReference>
<dbReference type="Pfam" id="PF01243">
    <property type="entry name" value="PNPOx_N"/>
    <property type="match status" value="1"/>
</dbReference>
<evidence type="ECO:0000259" key="2">
    <source>
        <dbReference type="Pfam" id="PF01243"/>
    </source>
</evidence>
<name>A0A075UXA3_9PSEU</name>
<dbReference type="InterPro" id="IPR052019">
    <property type="entry name" value="F420H2_bilvrd_red/Heme_oxyg"/>
</dbReference>
<dbReference type="PANTHER" id="PTHR35176">
    <property type="entry name" value="HEME OXYGENASE HI_0854-RELATED"/>
    <property type="match status" value="1"/>
</dbReference>
<gene>
    <name evidence="3" type="ORF">AJAP_20805</name>
</gene>